<keyword evidence="2" id="KW-1185">Reference proteome</keyword>
<comment type="caution">
    <text evidence="1">The sequence shown here is derived from an EMBL/GenBank/DDBJ whole genome shotgun (WGS) entry which is preliminary data.</text>
</comment>
<evidence type="ECO:0000313" key="1">
    <source>
        <dbReference type="EMBL" id="EQB30682.1"/>
    </source>
</evidence>
<dbReference type="EMBL" id="AUWY01000118">
    <property type="protein sequence ID" value="EQB30682.1"/>
    <property type="molecule type" value="Genomic_DNA"/>
</dbReference>
<accession>T0J1L5</accession>
<gene>
    <name evidence="1" type="ORF">M529_18235</name>
</gene>
<sequence>MIAVALLLAIAFFYLTHHRRDDRAADDLTQAASSADNAVISISDAAKNAADTMRKDRKEP</sequence>
<protein>
    <submittedName>
        <fullName evidence="1">Uncharacterized protein</fullName>
    </submittedName>
</protein>
<dbReference type="Proteomes" id="UP000015523">
    <property type="component" value="Unassembled WGS sequence"/>
</dbReference>
<dbReference type="RefSeq" id="WP_021319268.1">
    <property type="nucleotide sequence ID" value="NZ_AUWY01000118.1"/>
</dbReference>
<dbReference type="PATRIC" id="fig|1346791.3.peg.3517"/>
<evidence type="ECO:0000313" key="2">
    <source>
        <dbReference type="Proteomes" id="UP000015523"/>
    </source>
</evidence>
<organism evidence="1 2">
    <name type="scientific">Sphingobium ummariense RL-3</name>
    <dbReference type="NCBI Taxonomy" id="1346791"/>
    <lineage>
        <taxon>Bacteria</taxon>
        <taxon>Pseudomonadati</taxon>
        <taxon>Pseudomonadota</taxon>
        <taxon>Alphaproteobacteria</taxon>
        <taxon>Sphingomonadales</taxon>
        <taxon>Sphingomonadaceae</taxon>
        <taxon>Sphingobium</taxon>
    </lineage>
</organism>
<dbReference type="AlphaFoldDB" id="T0J1L5"/>
<proteinExistence type="predicted"/>
<name>T0J1L5_9SPHN</name>
<reference evidence="1 2" key="1">
    <citation type="journal article" date="2013" name="Genome Announc.">
        <title>Draft Genome Sequence of Sphingobium ummariense Strain RL-3, a Hexachlorocyclohexane-Degrading Bacterium.</title>
        <authorList>
            <person name="Kohli P."/>
            <person name="Dua A."/>
            <person name="Sangwan N."/>
            <person name="Oldach P."/>
            <person name="Khurana J.P."/>
            <person name="Lal R."/>
        </authorList>
    </citation>
    <scope>NUCLEOTIDE SEQUENCE [LARGE SCALE GENOMIC DNA]</scope>
    <source>
        <strain evidence="1 2">RL-3</strain>
    </source>
</reference>